<feature type="compositionally biased region" description="Acidic residues" evidence="1">
    <location>
        <begin position="51"/>
        <end position="60"/>
    </location>
</feature>
<comment type="caution">
    <text evidence="3">The sequence shown here is derived from an EMBL/GenBank/DDBJ whole genome shotgun (WGS) entry which is preliminary data.</text>
</comment>
<proteinExistence type="predicted"/>
<accession>A0AAV1LGK8</accession>
<protein>
    <recommendedName>
        <fullName evidence="2">PiggyBac transposable element-derived protein domain-containing protein</fullName>
    </recommendedName>
</protein>
<sequence length="203" mass="23520">MDDRMQAQIRSWLEEDSGDELDADLENGEQYRVDTIESDSSVIRSPHETDTEQSSDENDADISAPAIQQQRVRIPYYIGKNRSTKWLIHKPLRNVRTRSYNIVIHLPGVKNVAKNAKKPLQCFSLFVDDTMKDKVVLYTNVYITKLQEKFSRERDCKLTDAVEIKALIGVLYMAGLKKICHLNVKEIETETETETFLFNIDYK</sequence>
<evidence type="ECO:0000256" key="1">
    <source>
        <dbReference type="SAM" id="MobiDB-lite"/>
    </source>
</evidence>
<dbReference type="InterPro" id="IPR029526">
    <property type="entry name" value="PGBD"/>
</dbReference>
<reference evidence="3 4" key="1">
    <citation type="submission" date="2023-11" db="EMBL/GenBank/DDBJ databases">
        <authorList>
            <person name="Hedman E."/>
            <person name="Englund M."/>
            <person name="Stromberg M."/>
            <person name="Nyberg Akerstrom W."/>
            <person name="Nylinder S."/>
            <person name="Jareborg N."/>
            <person name="Kallberg Y."/>
            <person name="Kronander E."/>
        </authorList>
    </citation>
    <scope>NUCLEOTIDE SEQUENCE [LARGE SCALE GENOMIC DNA]</scope>
</reference>
<feature type="region of interest" description="Disordered" evidence="1">
    <location>
        <begin position="1"/>
        <end position="65"/>
    </location>
</feature>
<dbReference type="Pfam" id="PF13843">
    <property type="entry name" value="DDE_Tnp_1_7"/>
    <property type="match status" value="1"/>
</dbReference>
<gene>
    <name evidence="3" type="ORF">PARMNEM_LOCUS14131</name>
</gene>
<dbReference type="AlphaFoldDB" id="A0AAV1LGK8"/>
<keyword evidence="4" id="KW-1185">Reference proteome</keyword>
<feature type="compositionally biased region" description="Acidic residues" evidence="1">
    <location>
        <begin position="14"/>
        <end position="27"/>
    </location>
</feature>
<evidence type="ECO:0000313" key="4">
    <source>
        <dbReference type="Proteomes" id="UP001314205"/>
    </source>
</evidence>
<name>A0AAV1LGK8_9NEOP</name>
<organism evidence="3 4">
    <name type="scientific">Parnassius mnemosyne</name>
    <name type="common">clouded apollo</name>
    <dbReference type="NCBI Taxonomy" id="213953"/>
    <lineage>
        <taxon>Eukaryota</taxon>
        <taxon>Metazoa</taxon>
        <taxon>Ecdysozoa</taxon>
        <taxon>Arthropoda</taxon>
        <taxon>Hexapoda</taxon>
        <taxon>Insecta</taxon>
        <taxon>Pterygota</taxon>
        <taxon>Neoptera</taxon>
        <taxon>Endopterygota</taxon>
        <taxon>Lepidoptera</taxon>
        <taxon>Glossata</taxon>
        <taxon>Ditrysia</taxon>
        <taxon>Papilionoidea</taxon>
        <taxon>Papilionidae</taxon>
        <taxon>Parnassiinae</taxon>
        <taxon>Parnassini</taxon>
        <taxon>Parnassius</taxon>
        <taxon>Driopa</taxon>
    </lineage>
</organism>
<evidence type="ECO:0000313" key="3">
    <source>
        <dbReference type="EMBL" id="CAK1594518.1"/>
    </source>
</evidence>
<dbReference type="Proteomes" id="UP001314205">
    <property type="component" value="Unassembled WGS sequence"/>
</dbReference>
<evidence type="ECO:0000259" key="2">
    <source>
        <dbReference type="Pfam" id="PF13843"/>
    </source>
</evidence>
<dbReference type="EMBL" id="CAVLGL010000090">
    <property type="protein sequence ID" value="CAK1594518.1"/>
    <property type="molecule type" value="Genomic_DNA"/>
</dbReference>
<feature type="domain" description="PiggyBac transposable element-derived protein" evidence="2">
    <location>
        <begin position="119"/>
        <end position="178"/>
    </location>
</feature>